<protein>
    <submittedName>
        <fullName evidence="1">Uncharacterized protein</fullName>
    </submittedName>
</protein>
<proteinExistence type="predicted"/>
<dbReference type="AlphaFoldDB" id="A0A0L7R6N7"/>
<reference evidence="1 2" key="1">
    <citation type="submission" date="2015-07" db="EMBL/GenBank/DDBJ databases">
        <title>The genome of Habropoda laboriosa.</title>
        <authorList>
            <person name="Pan H."/>
            <person name="Kapheim K."/>
        </authorList>
    </citation>
    <scope>NUCLEOTIDE SEQUENCE [LARGE SCALE GENOMIC DNA]</scope>
    <source>
        <strain evidence="1">0110345459</strain>
    </source>
</reference>
<sequence>MPGGRWVYLPPNRAHTFSGVIDSHRAQRMRWSGGRVRSKVGSDEHLVLVLRVDLMEYAISTGMTNNVSHRMTEHAGKERFRSR</sequence>
<gene>
    <name evidence="1" type="ORF">WH47_08933</name>
</gene>
<name>A0A0L7R6N7_9HYME</name>
<organism evidence="1 2">
    <name type="scientific">Habropoda laboriosa</name>
    <dbReference type="NCBI Taxonomy" id="597456"/>
    <lineage>
        <taxon>Eukaryota</taxon>
        <taxon>Metazoa</taxon>
        <taxon>Ecdysozoa</taxon>
        <taxon>Arthropoda</taxon>
        <taxon>Hexapoda</taxon>
        <taxon>Insecta</taxon>
        <taxon>Pterygota</taxon>
        <taxon>Neoptera</taxon>
        <taxon>Endopterygota</taxon>
        <taxon>Hymenoptera</taxon>
        <taxon>Apocrita</taxon>
        <taxon>Aculeata</taxon>
        <taxon>Apoidea</taxon>
        <taxon>Anthophila</taxon>
        <taxon>Apidae</taxon>
        <taxon>Habropoda</taxon>
    </lineage>
</organism>
<accession>A0A0L7R6N7</accession>
<keyword evidence="2" id="KW-1185">Reference proteome</keyword>
<dbReference type="Proteomes" id="UP000053825">
    <property type="component" value="Unassembled WGS sequence"/>
</dbReference>
<evidence type="ECO:0000313" key="1">
    <source>
        <dbReference type="EMBL" id="KOC66540.1"/>
    </source>
</evidence>
<dbReference type="EMBL" id="KQ414646">
    <property type="protein sequence ID" value="KOC66540.1"/>
    <property type="molecule type" value="Genomic_DNA"/>
</dbReference>
<evidence type="ECO:0000313" key="2">
    <source>
        <dbReference type="Proteomes" id="UP000053825"/>
    </source>
</evidence>